<proteinExistence type="inferred from homology"/>
<reference evidence="13" key="1">
    <citation type="journal article" date="2019" name="Int. J. Syst. Evol. Microbiol.">
        <title>The Global Catalogue of Microorganisms (GCM) 10K type strain sequencing project: providing services to taxonomists for standard genome sequencing and annotation.</title>
        <authorList>
            <consortium name="The Broad Institute Genomics Platform"/>
            <consortium name="The Broad Institute Genome Sequencing Center for Infectious Disease"/>
            <person name="Wu L."/>
            <person name="Ma J."/>
        </authorList>
    </citation>
    <scope>NUCLEOTIDE SEQUENCE [LARGE SCALE GENOMIC DNA]</scope>
    <source>
        <strain evidence="13">CGMCC 1.15731</strain>
    </source>
</reference>
<dbReference type="EC" id="2.3.2.-" evidence="12"/>
<evidence type="ECO:0000256" key="5">
    <source>
        <dbReference type="ARBA" id="ARBA00022801"/>
    </source>
</evidence>
<dbReference type="CDD" id="cd16913">
    <property type="entry name" value="YkuD_like"/>
    <property type="match status" value="1"/>
</dbReference>
<evidence type="ECO:0000259" key="11">
    <source>
        <dbReference type="PROSITE" id="PS52029"/>
    </source>
</evidence>
<evidence type="ECO:0000256" key="9">
    <source>
        <dbReference type="PROSITE-ProRule" id="PRU01373"/>
    </source>
</evidence>
<evidence type="ECO:0000313" key="12">
    <source>
        <dbReference type="EMBL" id="MFC4625633.1"/>
    </source>
</evidence>
<feature type="region of interest" description="Disordered" evidence="10">
    <location>
        <begin position="38"/>
        <end position="71"/>
    </location>
</feature>
<comment type="pathway">
    <text evidence="1 9">Cell wall biogenesis; peptidoglycan biosynthesis.</text>
</comment>
<dbReference type="RefSeq" id="WP_374834186.1">
    <property type="nucleotide sequence ID" value="NZ_JBHEEZ010000042.1"/>
</dbReference>
<sequence>MTAILLAGMGTATAFSSPVQEEPIYMAQLGVQPMSESLLGSSRKEKEAKTPSANLQRPAVNPSRNKRKGGLDSKFLPQVVSYSGPEKPGTIVVDTANRFLYLVEGNGKARRYGIGVGRQGFTWRGTQIVSRKAKWPSWTPPARMIARERLKGRLLPAHMKGGPNNPLGARALYLGSSLFRIHGTNQPWTIGTAQSSGCFRMRNEDVIDLYERVPVGTRVIVR</sequence>
<keyword evidence="6 9" id="KW-0133">Cell shape</keyword>
<gene>
    <name evidence="12" type="ORF">ACFO1V_10470</name>
</gene>
<keyword evidence="7 9" id="KW-0573">Peptidoglycan synthesis</keyword>
<comment type="similarity">
    <text evidence="2">Belongs to the YkuD family.</text>
</comment>
<evidence type="ECO:0000313" key="13">
    <source>
        <dbReference type="Proteomes" id="UP001596042"/>
    </source>
</evidence>
<accession>A0ABV9H6P6</accession>
<dbReference type="PANTHER" id="PTHR30582:SF24">
    <property type="entry name" value="L,D-TRANSPEPTIDASE ERFK_SRFK-RELATED"/>
    <property type="match status" value="1"/>
</dbReference>
<keyword evidence="8 9" id="KW-0961">Cell wall biogenesis/degradation</keyword>
<keyword evidence="13" id="KW-1185">Reference proteome</keyword>
<dbReference type="Proteomes" id="UP001596042">
    <property type="component" value="Unassembled WGS sequence"/>
</dbReference>
<evidence type="ECO:0000256" key="4">
    <source>
        <dbReference type="ARBA" id="ARBA00022679"/>
    </source>
</evidence>
<feature type="active site" description="Proton donor/acceptor" evidence="9">
    <location>
        <position position="182"/>
    </location>
</feature>
<evidence type="ECO:0000256" key="2">
    <source>
        <dbReference type="ARBA" id="ARBA00005992"/>
    </source>
</evidence>
<evidence type="ECO:0000256" key="7">
    <source>
        <dbReference type="ARBA" id="ARBA00022984"/>
    </source>
</evidence>
<evidence type="ECO:0000256" key="1">
    <source>
        <dbReference type="ARBA" id="ARBA00004752"/>
    </source>
</evidence>
<evidence type="ECO:0000256" key="3">
    <source>
        <dbReference type="ARBA" id="ARBA00022676"/>
    </source>
</evidence>
<organism evidence="12 13">
    <name type="scientific">Daeguia caeni</name>
    <dbReference type="NCBI Taxonomy" id="439612"/>
    <lineage>
        <taxon>Bacteria</taxon>
        <taxon>Pseudomonadati</taxon>
        <taxon>Pseudomonadota</taxon>
        <taxon>Alphaproteobacteria</taxon>
        <taxon>Hyphomicrobiales</taxon>
        <taxon>Brucellaceae</taxon>
        <taxon>Daeguia</taxon>
    </lineage>
</organism>
<comment type="caution">
    <text evidence="12">The sequence shown here is derived from an EMBL/GenBank/DDBJ whole genome shotgun (WGS) entry which is preliminary data.</text>
</comment>
<dbReference type="Gene3D" id="2.40.440.10">
    <property type="entry name" value="L,D-transpeptidase catalytic domain-like"/>
    <property type="match status" value="1"/>
</dbReference>
<evidence type="ECO:0000256" key="8">
    <source>
        <dbReference type="ARBA" id="ARBA00023316"/>
    </source>
</evidence>
<dbReference type="InterPro" id="IPR038063">
    <property type="entry name" value="Transpep_catalytic_dom"/>
</dbReference>
<feature type="domain" description="L,D-TPase catalytic" evidence="11">
    <location>
        <begin position="89"/>
        <end position="222"/>
    </location>
</feature>
<keyword evidence="12" id="KW-0012">Acyltransferase</keyword>
<dbReference type="InterPro" id="IPR050979">
    <property type="entry name" value="LD-transpeptidase"/>
</dbReference>
<dbReference type="PANTHER" id="PTHR30582">
    <property type="entry name" value="L,D-TRANSPEPTIDASE"/>
    <property type="match status" value="1"/>
</dbReference>
<dbReference type="PROSITE" id="PS52029">
    <property type="entry name" value="LD_TPASE"/>
    <property type="match status" value="1"/>
</dbReference>
<evidence type="ECO:0000256" key="10">
    <source>
        <dbReference type="SAM" id="MobiDB-lite"/>
    </source>
</evidence>
<evidence type="ECO:0000256" key="6">
    <source>
        <dbReference type="ARBA" id="ARBA00022960"/>
    </source>
</evidence>
<dbReference type="InterPro" id="IPR005490">
    <property type="entry name" value="LD_TPept_cat_dom"/>
</dbReference>
<dbReference type="Pfam" id="PF03734">
    <property type="entry name" value="YkuD"/>
    <property type="match status" value="1"/>
</dbReference>
<keyword evidence="4 12" id="KW-0808">Transferase</keyword>
<dbReference type="GO" id="GO:0016746">
    <property type="term" value="F:acyltransferase activity"/>
    <property type="evidence" value="ECO:0007669"/>
    <property type="project" value="UniProtKB-KW"/>
</dbReference>
<name>A0ABV9H6P6_9HYPH</name>
<keyword evidence="5" id="KW-0378">Hydrolase</keyword>
<dbReference type="EMBL" id="JBHSEL010000104">
    <property type="protein sequence ID" value="MFC4625633.1"/>
    <property type="molecule type" value="Genomic_DNA"/>
</dbReference>
<feature type="active site" description="Nucleophile" evidence="9">
    <location>
        <position position="198"/>
    </location>
</feature>
<keyword evidence="3" id="KW-0328">Glycosyltransferase</keyword>
<dbReference type="SUPFAM" id="SSF141523">
    <property type="entry name" value="L,D-transpeptidase catalytic domain-like"/>
    <property type="match status" value="1"/>
</dbReference>
<protein>
    <submittedName>
        <fullName evidence="12">L,D-transpeptidase</fullName>
        <ecNumber evidence="12">2.3.2.-</ecNumber>
    </submittedName>
</protein>